<dbReference type="STRING" id="1169540.A0A0G4FR77"/>
<dbReference type="EMBL" id="CDMY01000482">
    <property type="protein sequence ID" value="CEM16741.1"/>
    <property type="molecule type" value="Genomic_DNA"/>
</dbReference>
<dbReference type="Proteomes" id="UP000041254">
    <property type="component" value="Unassembled WGS sequence"/>
</dbReference>
<protein>
    <recommendedName>
        <fullName evidence="2">RecA family profile 1 domain-containing protein</fullName>
    </recommendedName>
</protein>
<dbReference type="GO" id="GO:0000724">
    <property type="term" value="P:double-strand break repair via homologous recombination"/>
    <property type="evidence" value="ECO:0007669"/>
    <property type="project" value="InterPro"/>
</dbReference>
<dbReference type="OrthoDB" id="5957327at2759"/>
<organism evidence="3 4">
    <name type="scientific">Vitrella brassicaformis (strain CCMP3155)</name>
    <dbReference type="NCBI Taxonomy" id="1169540"/>
    <lineage>
        <taxon>Eukaryota</taxon>
        <taxon>Sar</taxon>
        <taxon>Alveolata</taxon>
        <taxon>Colpodellida</taxon>
        <taxon>Vitrellaceae</taxon>
        <taxon>Vitrella</taxon>
    </lineage>
</organism>
<feature type="region of interest" description="Disordered" evidence="1">
    <location>
        <begin position="1"/>
        <end position="72"/>
    </location>
</feature>
<evidence type="ECO:0000313" key="3">
    <source>
        <dbReference type="EMBL" id="CEM16741.1"/>
    </source>
</evidence>
<dbReference type="GO" id="GO:0003697">
    <property type="term" value="F:single-stranded DNA binding"/>
    <property type="evidence" value="ECO:0007669"/>
    <property type="project" value="TreeGrafter"/>
</dbReference>
<name>A0A0G4FR77_VITBC</name>
<feature type="region of interest" description="Disordered" evidence="1">
    <location>
        <begin position="405"/>
        <end position="427"/>
    </location>
</feature>
<evidence type="ECO:0000259" key="2">
    <source>
        <dbReference type="PROSITE" id="PS50162"/>
    </source>
</evidence>
<dbReference type="InterPro" id="IPR020588">
    <property type="entry name" value="RecA_ATP-bd"/>
</dbReference>
<dbReference type="GO" id="GO:0005657">
    <property type="term" value="C:replication fork"/>
    <property type="evidence" value="ECO:0007669"/>
    <property type="project" value="TreeGrafter"/>
</dbReference>
<dbReference type="GO" id="GO:0033063">
    <property type="term" value="C:Rad51B-Rad51C-Rad51D-XRCC2 complex"/>
    <property type="evidence" value="ECO:0007669"/>
    <property type="project" value="InterPro"/>
</dbReference>
<dbReference type="GO" id="GO:0000400">
    <property type="term" value="F:four-way junction DNA binding"/>
    <property type="evidence" value="ECO:0007669"/>
    <property type="project" value="TreeGrafter"/>
</dbReference>
<dbReference type="Gene3D" id="3.40.50.300">
    <property type="entry name" value="P-loop containing nucleotide triphosphate hydrolases"/>
    <property type="match status" value="1"/>
</dbReference>
<dbReference type="SUPFAM" id="SSF52540">
    <property type="entry name" value="P-loop containing nucleoside triphosphate hydrolases"/>
    <property type="match status" value="1"/>
</dbReference>
<dbReference type="GO" id="GO:0003690">
    <property type="term" value="F:double-stranded DNA binding"/>
    <property type="evidence" value="ECO:0007669"/>
    <property type="project" value="TreeGrafter"/>
</dbReference>
<dbReference type="GO" id="GO:0005524">
    <property type="term" value="F:ATP binding"/>
    <property type="evidence" value="ECO:0007669"/>
    <property type="project" value="InterPro"/>
</dbReference>
<dbReference type="PhylomeDB" id="A0A0G4FR77"/>
<dbReference type="GO" id="GO:0140664">
    <property type="term" value="F:ATP-dependent DNA damage sensor activity"/>
    <property type="evidence" value="ECO:0007669"/>
    <property type="project" value="InterPro"/>
</dbReference>
<gene>
    <name evidence="3" type="ORF">Vbra_15986</name>
</gene>
<proteinExistence type="predicted"/>
<evidence type="ECO:0000313" key="4">
    <source>
        <dbReference type="Proteomes" id="UP000041254"/>
    </source>
</evidence>
<dbReference type="InterPro" id="IPR030548">
    <property type="entry name" value="RAD51B"/>
</dbReference>
<dbReference type="InterPro" id="IPR013632">
    <property type="entry name" value="Rad51_C"/>
</dbReference>
<dbReference type="PROSITE" id="PS50162">
    <property type="entry name" value="RECA_2"/>
    <property type="match status" value="1"/>
</dbReference>
<accession>A0A0G4FR77</accession>
<dbReference type="InterPro" id="IPR027417">
    <property type="entry name" value="P-loop_NTPase"/>
</dbReference>
<dbReference type="VEuPathDB" id="CryptoDB:Vbra_15986"/>
<feature type="domain" description="RecA family profile 1" evidence="2">
    <location>
        <begin position="150"/>
        <end position="369"/>
    </location>
</feature>
<reference evidence="3 4" key="1">
    <citation type="submission" date="2014-11" db="EMBL/GenBank/DDBJ databases">
        <authorList>
            <person name="Zhu J."/>
            <person name="Qi W."/>
            <person name="Song R."/>
        </authorList>
    </citation>
    <scope>NUCLEOTIDE SEQUENCE [LARGE SCALE GENOMIC DNA]</scope>
</reference>
<dbReference type="Pfam" id="PF08423">
    <property type="entry name" value="Rad51"/>
    <property type="match status" value="2"/>
</dbReference>
<dbReference type="PANTHER" id="PTHR46456">
    <property type="entry name" value="DNA REPAIR PROTEIN RAD51 HOMOLOG 2"/>
    <property type="match status" value="1"/>
</dbReference>
<sequence length="484" mass="51484">MVSQRDLSSAPFPSLRADRTDEISATIARIRMWTPRPPGVHSRPHQANTAPPPAGARTRLPSSSSSNPPPDQIRTFKTIISQHPGSISVKTLRHSPPIHTCQELIHFCHGNPLVLMYTLEIDYAVATALVDQCFAAITPAPSRLGDLWLDARSLPTGLPTIDRGLQGGLAAGQVFEFAGPAGVGKTQVCFSLAQSALMQQETGGGGGGSVMWIDTEGAFSPERLGEVLMSRVDGGATMSADRGDDDDMDMDPIEHPAVREALGRVHVMECHSLTDIDKDLAPLLANDTPTVPPHTASSSSGKTNWKLVIVDSVTAAAKRTMTTTTTTAPQQSAPVSAMGARQMQLNSLAEKLKVIANKHGIPVVVTNQVAGRGGWDEAGDAALGPLWHHAVNCRFLLTYSVEQRPGDDDEQQKEGQDGDQSQPMLVGGAGVGRAGVSSVKLTAQLPAWQLEMGERELIVQKSPVCGPVRVKYTIHSGGVAEVRE</sequence>
<keyword evidence="4" id="KW-1185">Reference proteome</keyword>
<dbReference type="AlphaFoldDB" id="A0A0G4FR77"/>
<dbReference type="InParanoid" id="A0A0G4FR77"/>
<dbReference type="PANTHER" id="PTHR46456:SF1">
    <property type="entry name" value="DNA REPAIR PROTEIN RAD51 HOMOLOG 2"/>
    <property type="match status" value="1"/>
</dbReference>
<evidence type="ECO:0000256" key="1">
    <source>
        <dbReference type="SAM" id="MobiDB-lite"/>
    </source>
</evidence>